<dbReference type="PROSITE" id="PS50206">
    <property type="entry name" value="RHODANESE_3"/>
    <property type="match status" value="1"/>
</dbReference>
<dbReference type="HOGENOM" id="CLU_089574_4_1_11"/>
<dbReference type="GO" id="GO:0016740">
    <property type="term" value="F:transferase activity"/>
    <property type="evidence" value="ECO:0007669"/>
    <property type="project" value="UniProtKB-KW"/>
</dbReference>
<organism evidence="2 3">
    <name type="scientific">Streptomyces venezuelae (strain ATCC 10712 / CBS 650.69 / DSM 40230 / JCM 4526 / NBRC 13096 / PD 04745)</name>
    <dbReference type="NCBI Taxonomy" id="953739"/>
    <lineage>
        <taxon>Bacteria</taxon>
        <taxon>Bacillati</taxon>
        <taxon>Actinomycetota</taxon>
        <taxon>Actinomycetes</taxon>
        <taxon>Kitasatosporales</taxon>
        <taxon>Streptomycetaceae</taxon>
        <taxon>Streptomyces</taxon>
    </lineage>
</organism>
<dbReference type="KEGG" id="sve:SVEN_3860"/>
<keyword evidence="2" id="KW-0808">Transferase</keyword>
<dbReference type="InterPro" id="IPR036873">
    <property type="entry name" value="Rhodanese-like_dom_sf"/>
</dbReference>
<evidence type="ECO:0000313" key="3">
    <source>
        <dbReference type="Proteomes" id="UP000006854"/>
    </source>
</evidence>
<dbReference type="STRING" id="953739.SVEN_3860"/>
<feature type="domain" description="Rhodanese" evidence="1">
    <location>
        <begin position="72"/>
        <end position="162"/>
    </location>
</feature>
<dbReference type="PANTHER" id="PTHR43031:SF1">
    <property type="entry name" value="PYRIDINE NUCLEOTIDE-DISULPHIDE OXIDOREDUCTASE"/>
    <property type="match status" value="1"/>
</dbReference>
<dbReference type="Pfam" id="PF00581">
    <property type="entry name" value="Rhodanese"/>
    <property type="match status" value="1"/>
</dbReference>
<protein>
    <submittedName>
        <fullName evidence="2">Rhodanese-related sulfurtransferase</fullName>
    </submittedName>
</protein>
<evidence type="ECO:0000313" key="2">
    <source>
        <dbReference type="EMBL" id="CCA57146.1"/>
    </source>
</evidence>
<dbReference type="PATRIC" id="fig|953739.5.peg.6361"/>
<dbReference type="InterPro" id="IPR001763">
    <property type="entry name" value="Rhodanese-like_dom"/>
</dbReference>
<name>F2REM3_STRVP</name>
<dbReference type="eggNOG" id="COG0607">
    <property type="taxonomic scope" value="Bacteria"/>
</dbReference>
<reference evidence="2 3" key="1">
    <citation type="journal article" date="2011" name="BMC Genomics">
        <title>Genome-wide analysis of the role of GlnR in Streptomyces venezuelae provides new insights into global nitrogen regulation in actinomycetes.</title>
        <authorList>
            <person name="Pullan S.T."/>
            <person name="Bibb M.J."/>
            <person name="Merrick M."/>
        </authorList>
    </citation>
    <scope>NUCLEOTIDE SEQUENCE [LARGE SCALE GENOMIC DNA]</scope>
    <source>
        <strain evidence="2">ATCC 10712</strain>
    </source>
</reference>
<dbReference type="EMBL" id="FR845719">
    <property type="protein sequence ID" value="CCA57146.1"/>
    <property type="molecule type" value="Genomic_DNA"/>
</dbReference>
<dbReference type="SUPFAM" id="SSF52821">
    <property type="entry name" value="Rhodanese/Cell cycle control phosphatase"/>
    <property type="match status" value="1"/>
</dbReference>
<dbReference type="AlphaFoldDB" id="F2REM3"/>
<sequence>MLPSAVDRLFKAVIILHRLITMTTTTSQVNAVLRTPPASPAAAAAYFSASLAFHADVSDVAAALAAAAAEGTDPGFVVIDSRSTASWDQGHVPGAIHLPTALIPEQAERLLDRSVPVVTYCWGPGCNGATRAALALAELGFQVKEMLGGFEYWVREGFAYETWEGPAEKAADPLTAPVDSDDCGC</sequence>
<gene>
    <name evidence="2" type="ordered locus">SVEN_3860</name>
</gene>
<accession>F2REM3</accession>
<dbReference type="Proteomes" id="UP000006854">
    <property type="component" value="Chromosome"/>
</dbReference>
<proteinExistence type="predicted"/>
<dbReference type="Gene3D" id="3.40.250.10">
    <property type="entry name" value="Rhodanese-like domain"/>
    <property type="match status" value="1"/>
</dbReference>
<evidence type="ECO:0000259" key="1">
    <source>
        <dbReference type="PROSITE" id="PS50206"/>
    </source>
</evidence>
<dbReference type="PANTHER" id="PTHR43031">
    <property type="entry name" value="FAD-DEPENDENT OXIDOREDUCTASE"/>
    <property type="match status" value="1"/>
</dbReference>
<keyword evidence="3" id="KW-1185">Reference proteome</keyword>
<dbReference type="SMART" id="SM00450">
    <property type="entry name" value="RHOD"/>
    <property type="match status" value="1"/>
</dbReference>
<dbReference type="InterPro" id="IPR050229">
    <property type="entry name" value="GlpE_sulfurtransferase"/>
</dbReference>